<proteinExistence type="predicted"/>
<organism evidence="1">
    <name type="scientific">uncultured Sulfurovum sp</name>
    <dbReference type="NCBI Taxonomy" id="269237"/>
    <lineage>
        <taxon>Bacteria</taxon>
        <taxon>Pseudomonadati</taxon>
        <taxon>Campylobacterota</taxon>
        <taxon>Epsilonproteobacteria</taxon>
        <taxon>Campylobacterales</taxon>
        <taxon>Sulfurovaceae</taxon>
        <taxon>Sulfurovum</taxon>
        <taxon>environmental samples</taxon>
    </lineage>
</organism>
<dbReference type="EMBL" id="CACVAS010000003">
    <property type="protein sequence ID" value="CAA6799748.1"/>
    <property type="molecule type" value="Genomic_DNA"/>
</dbReference>
<dbReference type="InterPro" id="IPR053842">
    <property type="entry name" value="NikA-like"/>
</dbReference>
<gene>
    <name evidence="1" type="ORF">HELGO_WM69788</name>
</gene>
<name>A0A6S6RWR3_9BACT</name>
<accession>A0A6S6RWR3</accession>
<evidence type="ECO:0000313" key="1">
    <source>
        <dbReference type="EMBL" id="CAA6799748.1"/>
    </source>
</evidence>
<protein>
    <submittedName>
        <fullName evidence="1">DNA transfer system protein TraJ</fullName>
    </submittedName>
</protein>
<dbReference type="Pfam" id="PF21983">
    <property type="entry name" value="NikA-like"/>
    <property type="match status" value="1"/>
</dbReference>
<reference evidence="1" key="1">
    <citation type="submission" date="2020-01" db="EMBL/GenBank/DDBJ databases">
        <authorList>
            <person name="Meier V. D."/>
            <person name="Meier V D."/>
        </authorList>
    </citation>
    <scope>NUCLEOTIDE SEQUENCE</scope>
    <source>
        <strain evidence="1">HLG_WM_MAG_01</strain>
    </source>
</reference>
<sequence>MAPKKAQRTKHIDSRLTEDEYNIISEKAKNTGLSNSKYIRNLAMNYPIKSTVDQRALAELVKCKSDLGRLGGLFKLWLESENGTWGNLGDRHYEDISDLVDDLIAKEDELLQIARKLLD</sequence>
<dbReference type="AlphaFoldDB" id="A0A6S6RWR3"/>